<feature type="transmembrane region" description="Helical" evidence="6">
    <location>
        <begin position="53"/>
        <end position="76"/>
    </location>
</feature>
<dbReference type="SUPFAM" id="SSF103473">
    <property type="entry name" value="MFS general substrate transporter"/>
    <property type="match status" value="1"/>
</dbReference>
<evidence type="ECO:0000256" key="5">
    <source>
        <dbReference type="ARBA" id="ARBA00023136"/>
    </source>
</evidence>
<dbReference type="Gene3D" id="1.20.1250.20">
    <property type="entry name" value="MFS general substrate transporter like domains"/>
    <property type="match status" value="1"/>
</dbReference>
<evidence type="ECO:0000256" key="3">
    <source>
        <dbReference type="ARBA" id="ARBA00022692"/>
    </source>
</evidence>
<dbReference type="EMBL" id="KE720726">
    <property type="protein sequence ID" value="ERF76631.1"/>
    <property type="molecule type" value="Genomic_DNA"/>
</dbReference>
<feature type="transmembrane region" description="Helical" evidence="6">
    <location>
        <begin position="308"/>
        <end position="327"/>
    </location>
</feature>
<dbReference type="GO" id="GO:0016020">
    <property type="term" value="C:membrane"/>
    <property type="evidence" value="ECO:0007669"/>
    <property type="project" value="UniProtKB-SubCell"/>
</dbReference>
<feature type="transmembrane region" description="Helical" evidence="6">
    <location>
        <begin position="118"/>
        <end position="138"/>
    </location>
</feature>
<dbReference type="eggNOG" id="KOG3764">
    <property type="taxonomic scope" value="Eukaryota"/>
</dbReference>
<keyword evidence="2" id="KW-0813">Transport</keyword>
<feature type="transmembrane region" description="Helical" evidence="6">
    <location>
        <begin position="283"/>
        <end position="302"/>
    </location>
</feature>
<feature type="transmembrane region" description="Helical" evidence="6">
    <location>
        <begin position="387"/>
        <end position="407"/>
    </location>
</feature>
<dbReference type="Proteomes" id="UP000019373">
    <property type="component" value="Unassembled WGS sequence"/>
</dbReference>
<dbReference type="HOGENOM" id="CLU_001265_51_4_1"/>
<feature type="domain" description="Major facilitator superfamily (MFS) profile" evidence="7">
    <location>
        <begin position="1"/>
        <end position="414"/>
    </location>
</feature>
<proteinExistence type="predicted"/>
<dbReference type="RefSeq" id="XP_007786027.1">
    <property type="nucleotide sequence ID" value="XM_007787837.1"/>
</dbReference>
<keyword evidence="3 6" id="KW-0812">Transmembrane</keyword>
<evidence type="ECO:0000313" key="9">
    <source>
        <dbReference type="Proteomes" id="UP000019373"/>
    </source>
</evidence>
<keyword evidence="9" id="KW-1185">Reference proteome</keyword>
<dbReference type="Pfam" id="PF07690">
    <property type="entry name" value="MFS_1"/>
    <property type="match status" value="1"/>
</dbReference>
<dbReference type="InterPro" id="IPR036259">
    <property type="entry name" value="MFS_trans_sf"/>
</dbReference>
<dbReference type="GO" id="GO:0022857">
    <property type="term" value="F:transmembrane transporter activity"/>
    <property type="evidence" value="ECO:0007669"/>
    <property type="project" value="InterPro"/>
</dbReference>
<comment type="subcellular location">
    <subcellularLocation>
        <location evidence="1">Membrane</location>
        <topology evidence="1">Multi-pass membrane protein</topology>
    </subcellularLocation>
</comment>
<keyword evidence="4 6" id="KW-1133">Transmembrane helix</keyword>
<feature type="transmembrane region" description="Helical" evidence="6">
    <location>
        <begin position="360"/>
        <end position="381"/>
    </location>
</feature>
<evidence type="ECO:0000313" key="8">
    <source>
        <dbReference type="EMBL" id="ERF76631.1"/>
    </source>
</evidence>
<feature type="transmembrane region" description="Helical" evidence="6">
    <location>
        <begin position="256"/>
        <end position="276"/>
    </location>
</feature>
<gene>
    <name evidence="8" type="ORF">EPUS_04451</name>
</gene>
<name>U1GX29_ENDPU</name>
<dbReference type="GeneID" id="19239406"/>
<dbReference type="InterPro" id="IPR020846">
    <property type="entry name" value="MFS_dom"/>
</dbReference>
<feature type="transmembrane region" description="Helical" evidence="6">
    <location>
        <begin position="88"/>
        <end position="112"/>
    </location>
</feature>
<reference evidence="9" key="1">
    <citation type="journal article" date="2014" name="BMC Genomics">
        <title>Genome characteristics reveal the impact of lichenization on lichen-forming fungus Endocarpon pusillum Hedwig (Verrucariales, Ascomycota).</title>
        <authorList>
            <person name="Wang Y.-Y."/>
            <person name="Liu B."/>
            <person name="Zhang X.-Y."/>
            <person name="Zhou Q.-M."/>
            <person name="Zhang T."/>
            <person name="Li H."/>
            <person name="Yu Y.-F."/>
            <person name="Zhang X.-L."/>
            <person name="Hao X.-Y."/>
            <person name="Wang M."/>
            <person name="Wang L."/>
            <person name="Wei J.-C."/>
        </authorList>
    </citation>
    <scope>NUCLEOTIDE SEQUENCE [LARGE SCALE GENOMIC DNA]</scope>
    <source>
        <strain evidence="9">Z07020 / HMAS-L-300199</strain>
    </source>
</reference>
<dbReference type="InterPro" id="IPR050930">
    <property type="entry name" value="MFS_Vesicular_Transporter"/>
</dbReference>
<dbReference type="AlphaFoldDB" id="U1GX29"/>
<dbReference type="PANTHER" id="PTHR23506:SF23">
    <property type="entry name" value="GH10249P"/>
    <property type="match status" value="1"/>
</dbReference>
<dbReference type="InterPro" id="IPR011701">
    <property type="entry name" value="MFS"/>
</dbReference>
<evidence type="ECO:0000256" key="6">
    <source>
        <dbReference type="SAM" id="Phobius"/>
    </source>
</evidence>
<dbReference type="PROSITE" id="PS50850">
    <property type="entry name" value="MFS"/>
    <property type="match status" value="1"/>
</dbReference>
<evidence type="ECO:0000256" key="2">
    <source>
        <dbReference type="ARBA" id="ARBA00022448"/>
    </source>
</evidence>
<accession>U1GX29</accession>
<feature type="transmembrane region" description="Helical" evidence="6">
    <location>
        <begin position="29"/>
        <end position="47"/>
    </location>
</feature>
<evidence type="ECO:0000256" key="1">
    <source>
        <dbReference type="ARBA" id="ARBA00004141"/>
    </source>
</evidence>
<keyword evidence="5 6" id="KW-0472">Membrane</keyword>
<evidence type="ECO:0000256" key="4">
    <source>
        <dbReference type="ARBA" id="ARBA00022989"/>
    </source>
</evidence>
<organism evidence="8 9">
    <name type="scientific">Endocarpon pusillum (strain Z07020 / HMAS-L-300199)</name>
    <name type="common">Lichen-forming fungus</name>
    <dbReference type="NCBI Taxonomy" id="1263415"/>
    <lineage>
        <taxon>Eukaryota</taxon>
        <taxon>Fungi</taxon>
        <taxon>Dikarya</taxon>
        <taxon>Ascomycota</taxon>
        <taxon>Pezizomycotina</taxon>
        <taxon>Eurotiomycetes</taxon>
        <taxon>Chaetothyriomycetidae</taxon>
        <taxon>Verrucariales</taxon>
        <taxon>Verrucariaceae</taxon>
        <taxon>Endocarpon</taxon>
    </lineage>
</organism>
<feature type="transmembrane region" description="Helical" evidence="6">
    <location>
        <begin position="219"/>
        <end position="244"/>
    </location>
</feature>
<protein>
    <recommendedName>
        <fullName evidence="7">Major facilitator superfamily (MFS) profile domain-containing protein</fullName>
    </recommendedName>
</protein>
<sequence length="423" mass="45105">MSKQSLADDLMFSVVLFGWIGDKIPRRHGIFLFGLSMLLVATTILSFGRHFVVLVIGRLLQGFSAAVVWTSGLALLTDMFGQERYGEAVGYAQTSVSVGTTSAPLLGGVVYARGGYGAVSAMSIGVVAFSLALALTMIEPKAVSESEEPAPDFPIAERNNQTAASQEISSLDRNTQSPTTLESALRLPDERSALIHKKHKESEFDSGPSYFLLLRSGRILAAMAGIFTFAFVMLSFEGMIPLFVKQTFHWNSTRAALIFLSWIIPGFLGPVAGHASDRFGSRWIAVGGLLFAAPPLICMQFVTKDSTSHQVLLCVLLTLVGFGFVWIMPSCVSDLTAAAADLKRENPHDFGDSGASSQAFGLFVFAYSCGSLVGPTIVGTVRAKVGWGAATMTLAAACAAACIPIVLKTSASSRRKMNSFNSV</sequence>
<dbReference type="OrthoDB" id="5086884at2759"/>
<evidence type="ECO:0000259" key="7">
    <source>
        <dbReference type="PROSITE" id="PS50850"/>
    </source>
</evidence>
<dbReference type="PANTHER" id="PTHR23506">
    <property type="entry name" value="GH10249P"/>
    <property type="match status" value="1"/>
</dbReference>